<comment type="caution">
    <text evidence="3">The sequence shown here is derived from an EMBL/GenBank/DDBJ whole genome shotgun (WGS) entry which is preliminary data.</text>
</comment>
<proteinExistence type="predicted"/>
<sequence>MLRAFKYRFHPTDEQAAELSRTFGCIRKVTTGLHHGTRRPDRGGPASLYGVDGAGRADLWTSPGVWTTPPPPGQARHRRTSARHCQADARHRHADARHRRADPVAGPAPSPPNQRLTKDRLDAS</sequence>
<dbReference type="EMBL" id="BAAABY010000045">
    <property type="protein sequence ID" value="GAA0490331.1"/>
    <property type="molecule type" value="Genomic_DNA"/>
</dbReference>
<evidence type="ECO:0000313" key="3">
    <source>
        <dbReference type="EMBL" id="GAA0490331.1"/>
    </source>
</evidence>
<reference evidence="3 4" key="1">
    <citation type="journal article" date="2019" name="Int. J. Syst. Evol. Microbiol.">
        <title>The Global Catalogue of Microorganisms (GCM) 10K type strain sequencing project: providing services to taxonomists for standard genome sequencing and annotation.</title>
        <authorList>
            <consortium name="The Broad Institute Genomics Platform"/>
            <consortium name="The Broad Institute Genome Sequencing Center for Infectious Disease"/>
            <person name="Wu L."/>
            <person name="Ma J."/>
        </authorList>
    </citation>
    <scope>NUCLEOTIDE SEQUENCE [LARGE SCALE GENOMIC DNA]</scope>
    <source>
        <strain evidence="3 4">JCM 4805</strain>
    </source>
</reference>
<evidence type="ECO:0000256" key="1">
    <source>
        <dbReference type="SAM" id="MobiDB-lite"/>
    </source>
</evidence>
<organism evidence="3 4">
    <name type="scientific">Streptomyces olivaceiscleroticus</name>
    <dbReference type="NCBI Taxonomy" id="68245"/>
    <lineage>
        <taxon>Bacteria</taxon>
        <taxon>Bacillati</taxon>
        <taxon>Actinomycetota</taxon>
        <taxon>Actinomycetes</taxon>
        <taxon>Kitasatosporales</taxon>
        <taxon>Streptomycetaceae</taxon>
        <taxon>Streptomyces</taxon>
    </lineage>
</organism>
<name>A0ABN1B506_9ACTN</name>
<evidence type="ECO:0000259" key="2">
    <source>
        <dbReference type="Pfam" id="PF12323"/>
    </source>
</evidence>
<keyword evidence="4" id="KW-1185">Reference proteome</keyword>
<feature type="compositionally biased region" description="Basic residues" evidence="1">
    <location>
        <begin position="90"/>
        <end position="100"/>
    </location>
</feature>
<feature type="domain" description="Transposase putative helix-turn-helix" evidence="2">
    <location>
        <begin position="1"/>
        <end position="29"/>
    </location>
</feature>
<dbReference type="InterPro" id="IPR021027">
    <property type="entry name" value="Transposase_put_HTH"/>
</dbReference>
<protein>
    <recommendedName>
        <fullName evidence="2">Transposase putative helix-turn-helix domain-containing protein</fullName>
    </recommendedName>
</protein>
<gene>
    <name evidence="3" type="ORF">GCM10010361_64560</name>
</gene>
<feature type="region of interest" description="Disordered" evidence="1">
    <location>
        <begin position="32"/>
        <end position="124"/>
    </location>
</feature>
<dbReference type="Proteomes" id="UP001500909">
    <property type="component" value="Unassembled WGS sequence"/>
</dbReference>
<dbReference type="Pfam" id="PF12323">
    <property type="entry name" value="HTH_OrfB_IS605"/>
    <property type="match status" value="1"/>
</dbReference>
<evidence type="ECO:0000313" key="4">
    <source>
        <dbReference type="Proteomes" id="UP001500909"/>
    </source>
</evidence>
<accession>A0ABN1B506</accession>